<organism evidence="1 2">
    <name type="scientific">Paenibacillus mesotrionivorans</name>
    <dbReference type="NCBI Taxonomy" id="3160968"/>
    <lineage>
        <taxon>Bacteria</taxon>
        <taxon>Bacillati</taxon>
        <taxon>Bacillota</taxon>
        <taxon>Bacilli</taxon>
        <taxon>Bacillales</taxon>
        <taxon>Paenibacillaceae</taxon>
        <taxon>Paenibacillus</taxon>
    </lineage>
</organism>
<protein>
    <submittedName>
        <fullName evidence="1">InlB B-repeat-containing protein</fullName>
    </submittedName>
</protein>
<comment type="caution">
    <text evidence="1">The sequence shown here is derived from an EMBL/GenBank/DDBJ whole genome shotgun (WGS) entry which is preliminary data.</text>
</comment>
<sequence length="3428" mass="371893">MMLKRLVSVLLVLCLAAGLVPPRALAANGSDPVPPVPFTDVSSSAWYYDAVRYVYENKIFGGTSDTRFTPDGTMTRGMFVTVLGRMAGVDATSTGPSAFSDVPRNAWYAPYVEWAARYGITSGTGNDTFSPDASISREQMAAFFVRYFEGFGVDYQTGANVATTPADMGEVADYAQEAVLKLWQAGLLNGDGASFNPSANASRAQAAALCMSTDKAVKIWYKEPGVPSKHVRTVPEAEPKPTASPGSNDSGDGDSSETAVTYYTFKFDTNDGTVISDRSLRKDSKLNNLPVPYKADSIFIGWCYDEALTRLVAAGDTAQESAILYAKYEEMSPLPQDFQTPVARAIDTSPDFAVTVSAPDSMDLDQFKDAVTLKNLSSNENKEWFSITGGSGAFAISGVNDLGVQGARQSGFVEGSAYKITLEDKALSFVGQDASAREYVFTIKRAEVVNVSLNAQMAQIPLADISGLTVNGIPATTVSIPVITVGPHGAPAENGTTTGSFIYSKGTLAAGDTIMIYEGDTPPQMDAVSSDNNTAFVRITQAEGSSYTYKTADAEDVLFTPDVLPVSIGADRDGDAGNHSITVDRADLTYTDDRFAHMGLDSQTTIDAGDFISFYSGTLQTDGTLADGGHMLGYARVTAVTEAEGSYTVAYTDVSLSELQQAMAAYKKETIRSDNLLEGVDRKAIESSVEQQARNSGFAEEAGRYLAALALETDSFTRLRDDYSLTAVEMTMDGQPITRETLQRMGGAKAEVELSKLQATLSTSLVHFEGIDGLRLTLDVGIKVKIECNDNVTIEIEIVGSFEQEVRVDIGVDGDAVWKWWGIFPYIAEYEVTAYVELYEYTGIGIEATIATKETEDEGFGTKNEEIEKIGKQIKDLMDQKEKYIGDGSGTVGDSLEEKYAAMLENESDWVTLFEKALVEQEQQVMLIIAINIEVKLVVSANLNISLGLDFWYENAKRYIYTVQVFAGNVTSDTIDLVEEHYEFEFYVMGTMGLRAGIKAEIKVGLFSTKLASVGFGAEAGAYVRVWGYFYYQLKYTASQGRNSAYSGALYLELGIYLEITFEAQALVGTFKYNPTLYGNEWPLLTAGSRDNVRNFAYGADAVPAIQLKSYITTTQLPDSLFEMAYLDLKEGLDEGKLFTAIYDDKTSFRIAMTNEAFSYDADSNYITVNPGGQPEQDGEMVITWITQPLAFSSAPLERRIPLHWDNLRDGYVIAPYSNGGSYVPVILKKYGEAVPAPADPVKAGYTFGGWHNNAQLTVPYTFPGTMPNADTDIYAAWSSASDTPYRVEHYKETSGSSQYALAEQEQLRGTTGTTVWPSARAYTGFRTPGQKELTIKPDGSSVLRYYYDLQTRTITFDPGIVGGDKVVNRLKYGSAITAPQFGAKGYIFKGWDRTVSTYMGEQDQTYTAQWEKDTGTEYRVEHYVQQPDGRYFLQDIVLKTGQTGERISTSALVNSRYVTEGETAFENATVNGRVSEAEPISSDGKTVIKVNYKRIRHTVTFEPANGGNPVTYTLYAGAAIVPPGATRVGYTFAGWSPEVPETLGATDLAFTARWEAAGGIAYSVKHIREDVDGAYPAAGKLVEWEFHTGITGEETQAAAKTYEGFTAGETAQERIRPDGSAVVEIRYARNSYSVHWAAGDMTITVPVKYEAVIAKPETPVKQGYVLDYWQGFAEGTLMGTGERTYTAVWKPAADTPYTVKHIREEVDGTYSSGGGLVESETLAGITGTSTAANAKAYSGFAPGEAVQATIQPDGSTVVEIRYARNTYAITWVADGQTFATTPSVKFGTAVPAKPEGTPVKAGYTFRQWKGVPDIMPAKGLTVTAEFTANTYTVTLDMACELPGVSITVTYDSPYGDALAAPERAGYHFERWVNAGGDTVTAASRVRTAEDHTLTAVWAVRTDTGYTVKHMKQDVEGHYPESLVEAEHKAGITGADTAAAAKDYAGFTASESVTQQAVKGDGSTVIEIRYTRNAYPLIWVADGKTLEAGSVKYGASLIAPEIPDKPGYRFVQWRNIQTSMPAEALTVTAEYAPCSYTVTFDANGGSGLTPSVTSVTYGRTYGTLPTGVVREGYAFAGWSLGESIINGASVVAIAADHTLTALWDPLDGIAYTVRHYKDWGDARGEELFLTEEKTGVAGDTTHAASTDCTGFTAQPIIQKTIDGSGTTWVSVVYTRNSYEVVWMAEGRPYQTTRVTYNDTVVPPASIPDKPGYYFAGWESYPPVMPANPITVEARFTALSYQVSFDKNGGFLANPNAMTVTYDQTYSELAYRIPFRAGYTFEGWQNGQGQIVTADSVVKTAGDHTLTAVWSLSKVTYTVEYYQQDLPVSAHTNTLVDQVSYDSYNSDIHVVKTQVPKYEYEGFSLNEISLNDEAKRIAFYYWRNYYALSYDSAGGVQGTGIMNLPYGTSINLFTPVRAGYTFQGWEPELPAVMPASDLSIVAQWQAEEDNVILLKGYSPEGDKIIYGTTDATLVLPTPYRTGFTFGGWYTQETGGERITALRVTGDITLYARWTGNPYQVGFELNGADGEAPGSRQVIFDLPYVLPDVSGVRTGYSFAGWFTADNGGTRVTADTPVSTPSDHILYAQWKPNEYRVEFNGNGATGGSMDAQSHIYDQRIALAGNAFVKTGGIFTGWNTQADGSGTAYSDAEQVMNLSAQEDITLYAQWALGQFTITFNSDGTAVPSITQAYGTAVAAPVPPAKTGYSFIGWKLEGTDGLYTFTTMPGDNITLTARWETVFYTIRYAYDTNLYLRDDYLPGYYSVLSDPIRLPELQYDKTGYTFAGWYTSDRFAEEDKAGVVAIPAGSSGDRTFYAKWTPNQIVVTFHSNRVPDETVQQLFTYDAAQPLASNSFANIGYSFAGWSVARDSAEIYRTDGQVVKNPAAQGEVHLYAIWKENISTISYSLNGVAASVDNPTLYHGTSGEIRLNAPTGIRGGFQFLGWYDSGGRMIESIQPGSTGAIQLTAKWAHGGLFSLSYVSTAYDNNGTGTSTYRVTRTIPSAAVITEDVQYVFYRTVNGTAIGGTAEAEHFKHVGGQAVFATFTSADGDGSYREFKVEGETATPSLRSGTAISDNALASAYTMGGNRYYSVELYKLTSARNLCAGIIHPEKRTVKRELAQNAEYRLAQSAIGAYKRIAETSNNRLEIKESSGGSSYTGTLAVGLSAQAFDPSRYNDNPSLGAYINATATGMGVQLRNLTATDGGWRMYRYVLFNHVEGNVSFDKNKNSTNLPNLPQASKYGMIYGINGDKDNRDAYTVTLPGAVGTLGASGTQYGVHVTSTLGALGGGSGDYYVPYGKDELCSITMGAYNSASADSYFYFNAGELWAKPLDQAKPNQIGVAPMAVGRYQAGDTISISVVYDEIVADRNNVTLGAIEGLNLSYAGYVGGEGTNVLHFVGTLSADYEVEEKVNEALVTCKPVSGAAKDMWGN</sequence>
<dbReference type="EMBL" id="JBJURJ010000010">
    <property type="protein sequence ID" value="MFM9329887.1"/>
    <property type="molecule type" value="Genomic_DNA"/>
</dbReference>
<reference evidence="1" key="1">
    <citation type="submission" date="2024-12" db="EMBL/GenBank/DDBJ databases">
        <authorList>
            <person name="Wu N."/>
        </authorList>
    </citation>
    <scope>NUCLEOTIDE SEQUENCE</scope>
    <source>
        <strain evidence="1">P15</strain>
    </source>
</reference>
<evidence type="ECO:0000313" key="1">
    <source>
        <dbReference type="EMBL" id="MFM9329887.1"/>
    </source>
</evidence>
<accession>A0ACC7NZR1</accession>
<keyword evidence="2" id="KW-1185">Reference proteome</keyword>
<proteinExistence type="predicted"/>
<name>A0ACC7NZR1_9BACL</name>
<evidence type="ECO:0000313" key="2">
    <source>
        <dbReference type="Proteomes" id="UP001631969"/>
    </source>
</evidence>
<gene>
    <name evidence="1" type="ORF">ACI1P1_16450</name>
</gene>
<dbReference type="Proteomes" id="UP001631969">
    <property type="component" value="Unassembled WGS sequence"/>
</dbReference>